<evidence type="ECO:0000313" key="2">
    <source>
        <dbReference type="Proteomes" id="UP000785783"/>
    </source>
</evidence>
<organism evidence="1 2">
    <name type="scientific">PS1 clade bacterium</name>
    <dbReference type="NCBI Taxonomy" id="2175152"/>
    <lineage>
        <taxon>Bacteria</taxon>
        <taxon>Pseudomonadati</taxon>
        <taxon>Pseudomonadota</taxon>
        <taxon>Alphaproteobacteria</taxon>
        <taxon>PS1 clade</taxon>
    </lineage>
</organism>
<reference evidence="1" key="1">
    <citation type="submission" date="2020-10" db="EMBL/GenBank/DDBJ databases">
        <title>Microbiome of the Black Sea water column analyzed by genome centric metagenomics.</title>
        <authorList>
            <person name="Cabello-Yeves P.J."/>
            <person name="Callieri C."/>
            <person name="Picazo A."/>
            <person name="Mehrshad M."/>
            <person name="Haro-Moreno J.M."/>
            <person name="Roda-Garcia J."/>
            <person name="Dzembekova N."/>
            <person name="Slabakova V."/>
            <person name="Slabakova N."/>
            <person name="Moncheva S."/>
            <person name="Rodriguez-Valera F."/>
        </authorList>
    </citation>
    <scope>NUCLEOTIDE SEQUENCE</scope>
    <source>
        <strain evidence="1">BS307-5m-G5</strain>
    </source>
</reference>
<dbReference type="Pfam" id="PF10691">
    <property type="entry name" value="DUF2497"/>
    <property type="match status" value="1"/>
</dbReference>
<dbReference type="Proteomes" id="UP000785783">
    <property type="component" value="Unassembled WGS sequence"/>
</dbReference>
<dbReference type="EMBL" id="JADHOK010000010">
    <property type="protein sequence ID" value="MBL6761377.1"/>
    <property type="molecule type" value="Genomic_DNA"/>
</dbReference>
<dbReference type="InterPro" id="IPR019632">
    <property type="entry name" value="DUF2497"/>
</dbReference>
<dbReference type="AlphaFoldDB" id="A0A937HH33"/>
<evidence type="ECO:0000313" key="1">
    <source>
        <dbReference type="EMBL" id="MBL6761377.1"/>
    </source>
</evidence>
<sequence length="57" mass="6616">MLEALILERLEPLLHDWIDRNMPPLAERPMREEIRGLVEAARDEPVLANDPDGKIRT</sequence>
<gene>
    <name evidence="1" type="ORF">ISQ19_01620</name>
</gene>
<protein>
    <submittedName>
        <fullName evidence="1">DUF2497 domain-containing protein</fullName>
    </submittedName>
</protein>
<accession>A0A937HH33</accession>
<proteinExistence type="predicted"/>
<name>A0A937HH33_9PROT</name>
<comment type="caution">
    <text evidence="1">The sequence shown here is derived from an EMBL/GenBank/DDBJ whole genome shotgun (WGS) entry which is preliminary data.</text>
</comment>